<dbReference type="EMBL" id="HBUF01358166">
    <property type="protein sequence ID" value="CAG6719006.1"/>
    <property type="molecule type" value="Transcribed_RNA"/>
</dbReference>
<feature type="transmembrane region" description="Helical" evidence="1">
    <location>
        <begin position="12"/>
        <end position="32"/>
    </location>
</feature>
<evidence type="ECO:0000256" key="1">
    <source>
        <dbReference type="SAM" id="Phobius"/>
    </source>
</evidence>
<reference evidence="2" key="1">
    <citation type="submission" date="2021-05" db="EMBL/GenBank/DDBJ databases">
        <authorList>
            <person name="Alioto T."/>
            <person name="Alioto T."/>
            <person name="Gomez Garrido J."/>
        </authorList>
    </citation>
    <scope>NUCLEOTIDE SEQUENCE</scope>
</reference>
<keyword evidence="1" id="KW-1133">Transmembrane helix</keyword>
<keyword evidence="1" id="KW-0812">Transmembrane</keyword>
<keyword evidence="1" id="KW-0472">Membrane</keyword>
<accession>A0A8D8VCK4</accession>
<organism evidence="2">
    <name type="scientific">Cacopsylla melanoneura</name>
    <dbReference type="NCBI Taxonomy" id="428564"/>
    <lineage>
        <taxon>Eukaryota</taxon>
        <taxon>Metazoa</taxon>
        <taxon>Ecdysozoa</taxon>
        <taxon>Arthropoda</taxon>
        <taxon>Hexapoda</taxon>
        <taxon>Insecta</taxon>
        <taxon>Pterygota</taxon>
        <taxon>Neoptera</taxon>
        <taxon>Paraneoptera</taxon>
        <taxon>Hemiptera</taxon>
        <taxon>Sternorrhyncha</taxon>
        <taxon>Psylloidea</taxon>
        <taxon>Psyllidae</taxon>
        <taxon>Psyllinae</taxon>
        <taxon>Cacopsylla</taxon>
    </lineage>
</organism>
<evidence type="ECO:0000313" key="2">
    <source>
        <dbReference type="EMBL" id="CAG6719006.1"/>
    </source>
</evidence>
<proteinExistence type="predicted"/>
<name>A0A8D8VCK4_9HEMI</name>
<dbReference type="AlphaFoldDB" id="A0A8D8VCK4"/>
<sequence length="120" mass="14014">MTLSGHHNLYYLYYVLLQSLAFTNIQNGIKLIRVSNFKYFRVFIFPHTYDTIVKPNESPLVHSSQSLRFKKQDLVWFCQVLIDVQCSFCPESLFRIRIHPFGSCSPVYQAYHNAASFVVA</sequence>
<protein>
    <submittedName>
        <fullName evidence="2">Uncharacterized protein</fullName>
    </submittedName>
</protein>